<sequence length="236" mass="25971">MTQFRTGMALAAGLGTRMRPLTDTRPKALVEVGGKALLDHVLDRFAAAGVERAIVNIHHFADQMRAHLDARTGVPHIHISDENEQVLETGGGLVKARPLLGEQPFLLSNIDAIWEEGPVPEVERLKGAWDSRTMDALLLLARRDATLGYHGAGDFFLDTDGRVRRRGDAAEAPFVYAGTQILNPAVIDGYPQEPFSLNRIWDALLAKGRVHGLVMEAFWMHVGDPQAREAAEQRLT</sequence>
<gene>
    <name evidence="4" type="ORF">V0U79_11190</name>
</gene>
<keyword evidence="2" id="KW-0548">Nucleotidyltransferase</keyword>
<evidence type="ECO:0000313" key="4">
    <source>
        <dbReference type="EMBL" id="MEE2526937.1"/>
    </source>
</evidence>
<dbReference type="EMBL" id="JAZDRP010000007">
    <property type="protein sequence ID" value="MEE2526937.1"/>
    <property type="molecule type" value="Genomic_DNA"/>
</dbReference>
<reference evidence="4 5" key="1">
    <citation type="submission" date="2024-01" db="EMBL/GenBank/DDBJ databases">
        <title>Hyphobacterium bacterium isolated from marine sediment.</title>
        <authorList>
            <person name="Zhao S."/>
        </authorList>
    </citation>
    <scope>NUCLEOTIDE SEQUENCE [LARGE SCALE GENOMIC DNA]</scope>
    <source>
        <strain evidence="5">HN65</strain>
    </source>
</reference>
<name>A0ABU7LSP0_9PROT</name>
<dbReference type="InterPro" id="IPR005835">
    <property type="entry name" value="NTP_transferase_dom"/>
</dbReference>
<evidence type="ECO:0000256" key="1">
    <source>
        <dbReference type="ARBA" id="ARBA00022679"/>
    </source>
</evidence>
<proteinExistence type="predicted"/>
<feature type="domain" description="Nucleotidyl transferase" evidence="3">
    <location>
        <begin position="7"/>
        <end position="107"/>
    </location>
</feature>
<comment type="caution">
    <text evidence="4">The sequence shown here is derived from an EMBL/GenBank/DDBJ whole genome shotgun (WGS) entry which is preliminary data.</text>
</comment>
<dbReference type="RefSeq" id="WP_330199601.1">
    <property type="nucleotide sequence ID" value="NZ_JAZDRP010000007.1"/>
</dbReference>
<organism evidence="4 5">
    <name type="scientific">Hyphobacterium lacteum</name>
    <dbReference type="NCBI Taxonomy" id="3116575"/>
    <lineage>
        <taxon>Bacteria</taxon>
        <taxon>Pseudomonadati</taxon>
        <taxon>Pseudomonadota</taxon>
        <taxon>Alphaproteobacteria</taxon>
        <taxon>Maricaulales</taxon>
        <taxon>Maricaulaceae</taxon>
        <taxon>Hyphobacterium</taxon>
    </lineage>
</organism>
<evidence type="ECO:0000259" key="3">
    <source>
        <dbReference type="Pfam" id="PF00483"/>
    </source>
</evidence>
<dbReference type="InterPro" id="IPR050065">
    <property type="entry name" value="GlmU-like"/>
</dbReference>
<evidence type="ECO:0000313" key="5">
    <source>
        <dbReference type="Proteomes" id="UP001354971"/>
    </source>
</evidence>
<protein>
    <submittedName>
        <fullName evidence="4">Nucleotidyltransferase family protein</fullName>
    </submittedName>
</protein>
<dbReference type="SUPFAM" id="SSF53448">
    <property type="entry name" value="Nucleotide-diphospho-sugar transferases"/>
    <property type="match status" value="1"/>
</dbReference>
<dbReference type="Proteomes" id="UP001354971">
    <property type="component" value="Unassembled WGS sequence"/>
</dbReference>
<evidence type="ECO:0000256" key="2">
    <source>
        <dbReference type="ARBA" id="ARBA00022695"/>
    </source>
</evidence>
<dbReference type="InterPro" id="IPR029044">
    <property type="entry name" value="Nucleotide-diphossugar_trans"/>
</dbReference>
<accession>A0ABU7LSP0</accession>
<dbReference type="PANTHER" id="PTHR43584">
    <property type="entry name" value="NUCLEOTIDYL TRANSFERASE"/>
    <property type="match status" value="1"/>
</dbReference>
<dbReference type="PANTHER" id="PTHR43584:SF8">
    <property type="entry name" value="N-ACETYLMURAMATE ALPHA-1-PHOSPHATE URIDYLYLTRANSFERASE"/>
    <property type="match status" value="1"/>
</dbReference>
<dbReference type="Gene3D" id="3.90.550.10">
    <property type="entry name" value="Spore Coat Polysaccharide Biosynthesis Protein SpsA, Chain A"/>
    <property type="match status" value="1"/>
</dbReference>
<dbReference type="Pfam" id="PF00483">
    <property type="entry name" value="NTP_transferase"/>
    <property type="match status" value="1"/>
</dbReference>
<keyword evidence="1" id="KW-0808">Transferase</keyword>
<dbReference type="CDD" id="cd06422">
    <property type="entry name" value="NTP_transferase_like_1"/>
    <property type="match status" value="1"/>
</dbReference>
<keyword evidence="5" id="KW-1185">Reference proteome</keyword>